<evidence type="ECO:0000313" key="2">
    <source>
        <dbReference type="Proteomes" id="UP000295807"/>
    </source>
</evidence>
<organism evidence="1 2">
    <name type="scientific">Anseongella ginsenosidimutans</name>
    <dbReference type="NCBI Taxonomy" id="496056"/>
    <lineage>
        <taxon>Bacteria</taxon>
        <taxon>Pseudomonadati</taxon>
        <taxon>Bacteroidota</taxon>
        <taxon>Sphingobacteriia</taxon>
        <taxon>Sphingobacteriales</taxon>
        <taxon>Sphingobacteriaceae</taxon>
        <taxon>Anseongella</taxon>
    </lineage>
</organism>
<sequence>MVKNLASFYLLQGHFPNSAVFYGGQILNFYKLTTAHCKIIAVDFFYNRHRSVRSLQTPDLICYRFTYATKKLWMWLFNKITITKMFIIYKGANNNGNFLREV</sequence>
<protein>
    <submittedName>
        <fullName evidence="1">Uncharacterized protein</fullName>
    </submittedName>
</protein>
<accession>A0A4R3KKB1</accession>
<evidence type="ECO:0000313" key="1">
    <source>
        <dbReference type="EMBL" id="TCS84255.1"/>
    </source>
</evidence>
<reference evidence="1 2" key="1">
    <citation type="submission" date="2019-03" db="EMBL/GenBank/DDBJ databases">
        <title>Genomic Encyclopedia of Type Strains, Phase IV (KMG-IV): sequencing the most valuable type-strain genomes for metagenomic binning, comparative biology and taxonomic classification.</title>
        <authorList>
            <person name="Goeker M."/>
        </authorList>
    </citation>
    <scope>NUCLEOTIDE SEQUENCE [LARGE SCALE GENOMIC DNA]</scope>
    <source>
        <strain evidence="1 2">DSM 21100</strain>
    </source>
</reference>
<dbReference type="AlphaFoldDB" id="A0A4R3KKB1"/>
<keyword evidence="2" id="KW-1185">Reference proteome</keyword>
<gene>
    <name evidence="1" type="ORF">EDD80_12311</name>
</gene>
<dbReference type="EMBL" id="SMAD01000023">
    <property type="protein sequence ID" value="TCS84255.1"/>
    <property type="molecule type" value="Genomic_DNA"/>
</dbReference>
<dbReference type="Proteomes" id="UP000295807">
    <property type="component" value="Unassembled WGS sequence"/>
</dbReference>
<comment type="caution">
    <text evidence="1">The sequence shown here is derived from an EMBL/GenBank/DDBJ whole genome shotgun (WGS) entry which is preliminary data.</text>
</comment>
<name>A0A4R3KKB1_9SPHI</name>
<proteinExistence type="predicted"/>